<dbReference type="RefSeq" id="WP_042531280.1">
    <property type="nucleotide sequence ID" value="NZ_CDGG01000001.1"/>
</dbReference>
<evidence type="ECO:0000313" key="5">
    <source>
        <dbReference type="EMBL" id="CEI81859.1"/>
    </source>
</evidence>
<dbReference type="Proteomes" id="UP000040453">
    <property type="component" value="Unassembled WGS sequence"/>
</dbReference>
<keyword evidence="3" id="KW-0804">Transcription</keyword>
<evidence type="ECO:0000256" key="1">
    <source>
        <dbReference type="ARBA" id="ARBA00023015"/>
    </source>
</evidence>
<dbReference type="SMART" id="SM00895">
    <property type="entry name" value="FCD"/>
    <property type="match status" value="1"/>
</dbReference>
<organism evidence="5 6">
    <name type="scientific">Oceanobacillus oncorhynchi</name>
    <dbReference type="NCBI Taxonomy" id="545501"/>
    <lineage>
        <taxon>Bacteria</taxon>
        <taxon>Bacillati</taxon>
        <taxon>Bacillota</taxon>
        <taxon>Bacilli</taxon>
        <taxon>Bacillales</taxon>
        <taxon>Bacillaceae</taxon>
        <taxon>Oceanobacillus</taxon>
    </lineage>
</organism>
<dbReference type="Pfam" id="PF00392">
    <property type="entry name" value="GntR"/>
    <property type="match status" value="1"/>
</dbReference>
<dbReference type="STRING" id="545501.BN997_01714"/>
<dbReference type="SMART" id="SM00345">
    <property type="entry name" value="HTH_GNTR"/>
    <property type="match status" value="1"/>
</dbReference>
<sequence>MDFPLHKIKENIDHIEDYKLPQQAYLILKSAVRELILSPGSMFLEREITAFLEMSRTPVREAFVRLETEGLIRLVPRKGFVVEPIRPEDLKEIYSVIVALDGIAAEAATQNASDKDIQQLQNMIDEQLEALGNEDLERWSKLDDLFHRQILDLADNHRLSNTYETFDDQCHRARLFTIHERPLPKQSIQEHKAIIACMIAKNEQAAKYVMQEHRNRSHTEILNILRKEN</sequence>
<dbReference type="SUPFAM" id="SSF46785">
    <property type="entry name" value="Winged helix' DNA-binding domain"/>
    <property type="match status" value="1"/>
</dbReference>
<gene>
    <name evidence="5" type="primary">ydfH_3</name>
    <name evidence="5" type="ORF">BN997_01714</name>
</gene>
<dbReference type="PANTHER" id="PTHR43537">
    <property type="entry name" value="TRANSCRIPTIONAL REGULATOR, GNTR FAMILY"/>
    <property type="match status" value="1"/>
</dbReference>
<reference evidence="5 6" key="1">
    <citation type="submission" date="2014-11" db="EMBL/GenBank/DDBJ databases">
        <authorList>
            <person name="Urmite Genomes Urmite Genomes"/>
        </authorList>
    </citation>
    <scope>NUCLEOTIDE SEQUENCE [LARGE SCALE GENOMIC DNA]</scope>
    <source>
        <strain evidence="5 6">Oc5</strain>
    </source>
</reference>
<dbReference type="InterPro" id="IPR036388">
    <property type="entry name" value="WH-like_DNA-bd_sf"/>
</dbReference>
<dbReference type="AlphaFoldDB" id="A0A0A1MQ72"/>
<evidence type="ECO:0000313" key="6">
    <source>
        <dbReference type="Proteomes" id="UP000040453"/>
    </source>
</evidence>
<dbReference type="InterPro" id="IPR036390">
    <property type="entry name" value="WH_DNA-bd_sf"/>
</dbReference>
<dbReference type="EMBL" id="CDGG01000001">
    <property type="protein sequence ID" value="CEI81859.1"/>
    <property type="molecule type" value="Genomic_DNA"/>
</dbReference>
<dbReference type="InterPro" id="IPR000524">
    <property type="entry name" value="Tscrpt_reg_HTH_GntR"/>
</dbReference>
<dbReference type="PROSITE" id="PS50949">
    <property type="entry name" value="HTH_GNTR"/>
    <property type="match status" value="1"/>
</dbReference>
<keyword evidence="2" id="KW-0238">DNA-binding</keyword>
<proteinExistence type="predicted"/>
<dbReference type="SUPFAM" id="SSF48008">
    <property type="entry name" value="GntR ligand-binding domain-like"/>
    <property type="match status" value="1"/>
</dbReference>
<keyword evidence="6" id="KW-1185">Reference proteome</keyword>
<evidence type="ECO:0000259" key="4">
    <source>
        <dbReference type="PROSITE" id="PS50949"/>
    </source>
</evidence>
<evidence type="ECO:0000256" key="2">
    <source>
        <dbReference type="ARBA" id="ARBA00023125"/>
    </source>
</evidence>
<dbReference type="Pfam" id="PF07729">
    <property type="entry name" value="FCD"/>
    <property type="match status" value="1"/>
</dbReference>
<dbReference type="GO" id="GO:0003700">
    <property type="term" value="F:DNA-binding transcription factor activity"/>
    <property type="evidence" value="ECO:0007669"/>
    <property type="project" value="InterPro"/>
</dbReference>
<dbReference type="InterPro" id="IPR008920">
    <property type="entry name" value="TF_FadR/GntR_C"/>
</dbReference>
<name>A0A0A1MQ72_9BACI</name>
<dbReference type="Gene3D" id="1.20.120.530">
    <property type="entry name" value="GntR ligand-binding domain-like"/>
    <property type="match status" value="1"/>
</dbReference>
<dbReference type="Gene3D" id="1.10.10.10">
    <property type="entry name" value="Winged helix-like DNA-binding domain superfamily/Winged helix DNA-binding domain"/>
    <property type="match status" value="1"/>
</dbReference>
<evidence type="ECO:0000256" key="3">
    <source>
        <dbReference type="ARBA" id="ARBA00023163"/>
    </source>
</evidence>
<dbReference type="CDD" id="cd07377">
    <property type="entry name" value="WHTH_GntR"/>
    <property type="match status" value="1"/>
</dbReference>
<keyword evidence="1" id="KW-0805">Transcription regulation</keyword>
<dbReference type="OrthoDB" id="574518at2"/>
<dbReference type="InterPro" id="IPR011711">
    <property type="entry name" value="GntR_C"/>
</dbReference>
<accession>A0A0A1MQ72</accession>
<dbReference type="PANTHER" id="PTHR43537:SF24">
    <property type="entry name" value="GLUCONATE OPERON TRANSCRIPTIONAL REPRESSOR"/>
    <property type="match status" value="1"/>
</dbReference>
<feature type="domain" description="HTH gntR-type" evidence="4">
    <location>
        <begin position="18"/>
        <end position="85"/>
    </location>
</feature>
<dbReference type="GO" id="GO:0003677">
    <property type="term" value="F:DNA binding"/>
    <property type="evidence" value="ECO:0007669"/>
    <property type="project" value="UniProtKB-KW"/>
</dbReference>
<protein>
    <submittedName>
        <fullName evidence="5">Putative HTH-type transcriptional regulator YdfH</fullName>
    </submittedName>
</protein>